<feature type="transmembrane region" description="Helical" evidence="9">
    <location>
        <begin position="289"/>
        <end position="310"/>
    </location>
</feature>
<evidence type="ECO:0000256" key="6">
    <source>
        <dbReference type="ARBA" id="ARBA00023136"/>
    </source>
</evidence>
<reference evidence="11 12" key="1">
    <citation type="journal article" date="2025" name="Microbiol. Resour. Announc.">
        <title>Draft genome sequences for Neonectria magnoliae and Neonectria punicea, canker pathogens of Liriodendron tulipifera and Acer saccharum in West Virginia.</title>
        <authorList>
            <person name="Petronek H.M."/>
            <person name="Kasson M.T."/>
            <person name="Metheny A.M."/>
            <person name="Stauder C.M."/>
            <person name="Lovett B."/>
            <person name="Lynch S.C."/>
            <person name="Garnas J.R."/>
            <person name="Kasson L.R."/>
            <person name="Stajich J.E."/>
        </authorList>
    </citation>
    <scope>NUCLEOTIDE SEQUENCE [LARGE SCALE GENOMIC DNA]</scope>
    <source>
        <strain evidence="11 12">NRRL 64653</strain>
    </source>
</reference>
<dbReference type="InterPro" id="IPR011701">
    <property type="entry name" value="MFS"/>
</dbReference>
<dbReference type="SUPFAM" id="SSF103473">
    <property type="entry name" value="MFS general substrate transporter"/>
    <property type="match status" value="1"/>
</dbReference>
<dbReference type="Gene3D" id="1.20.1250.20">
    <property type="entry name" value="MFS general substrate transporter like domains"/>
    <property type="match status" value="1"/>
</dbReference>
<feature type="transmembrane region" description="Helical" evidence="9">
    <location>
        <begin position="125"/>
        <end position="145"/>
    </location>
</feature>
<evidence type="ECO:0000313" key="12">
    <source>
        <dbReference type="Proteomes" id="UP001498476"/>
    </source>
</evidence>
<dbReference type="Proteomes" id="UP001498476">
    <property type="component" value="Unassembled WGS sequence"/>
</dbReference>
<keyword evidence="4 9" id="KW-0812">Transmembrane</keyword>
<evidence type="ECO:0000256" key="4">
    <source>
        <dbReference type="ARBA" id="ARBA00022692"/>
    </source>
</evidence>
<feature type="transmembrane region" description="Helical" evidence="9">
    <location>
        <begin position="55"/>
        <end position="73"/>
    </location>
</feature>
<evidence type="ECO:0000259" key="10">
    <source>
        <dbReference type="PROSITE" id="PS50850"/>
    </source>
</evidence>
<feature type="transmembrane region" description="Helical" evidence="9">
    <location>
        <begin position="215"/>
        <end position="236"/>
    </location>
</feature>
<dbReference type="EMBL" id="JAZAVJ010000201">
    <property type="protein sequence ID" value="KAK7408025.1"/>
    <property type="molecule type" value="Genomic_DNA"/>
</dbReference>
<evidence type="ECO:0000256" key="1">
    <source>
        <dbReference type="ARBA" id="ARBA00004141"/>
    </source>
</evidence>
<keyword evidence="7" id="KW-0325">Glycoprotein</keyword>
<comment type="subcellular location">
    <subcellularLocation>
        <location evidence="1">Membrane</location>
        <topology evidence="1">Multi-pass membrane protein</topology>
    </subcellularLocation>
</comment>
<feature type="transmembrane region" description="Helical" evidence="9">
    <location>
        <begin position="363"/>
        <end position="380"/>
    </location>
</feature>
<sequence length="579" mass="61610">MNAKNNVEDGVPVDKPSHSSESIKDSKPEPENGSHDSAEEALQHTEDDNPRAVRGWKWVLVCVSLYIGGLIYGRDTTIAADIQAAIVKQFDDVERLTWVGTAFPLGSVVAILPAAAFYSSFGLKILFIASIVVFEVGSAVCGAAPSMNALIVGRVIAGVGGSGIYLGVLNYFSLCTLSKERGRYISGIGVVWGLGAVLGPVVGGAFSTSPATWRWAFYINLVIAAVCAPAYIFYLPAVKPPSTPDTPIFGRLKAMDWAGFVGGTGTIVCITMALTFAGSIWAWDDGRTIATFVVSGVLFILTLLQQYFVLFTTREARMFPPRHLLKDRTLILLNIITAAAAANIYVPVYYIPIYFVFTHGDSALMAAVRLPPYIVMLALSNMASGAFLPKISFYWTLFLMGGILMTVGGAAMFTVDTNTTMVSVYGYSILLGTGTGMTFQAGYTVGGVKTMMRTGSGLDVQRAISTLNLSQLGFQLGCLLIGGQIFQSLAVKNLTYVLRGLKFSEEEIRGAIAGTQSAAFESLGPSLQKLAVAAITDAISRVYIISILAGAVTVICAVLMKKERLFAKGEPAMVIAGGA</sequence>
<evidence type="ECO:0000256" key="3">
    <source>
        <dbReference type="ARBA" id="ARBA00022448"/>
    </source>
</evidence>
<feature type="transmembrane region" description="Helical" evidence="9">
    <location>
        <begin position="331"/>
        <end position="357"/>
    </location>
</feature>
<feature type="transmembrane region" description="Helical" evidence="9">
    <location>
        <begin position="98"/>
        <end position="118"/>
    </location>
</feature>
<keyword evidence="12" id="KW-1185">Reference proteome</keyword>
<protein>
    <recommendedName>
        <fullName evidence="10">Major facilitator superfamily (MFS) profile domain-containing protein</fullName>
    </recommendedName>
</protein>
<keyword evidence="3" id="KW-0813">Transport</keyword>
<dbReference type="Pfam" id="PF07690">
    <property type="entry name" value="MFS_1"/>
    <property type="match status" value="1"/>
</dbReference>
<keyword evidence="5 9" id="KW-1133">Transmembrane helix</keyword>
<evidence type="ECO:0000313" key="11">
    <source>
        <dbReference type="EMBL" id="KAK7408025.1"/>
    </source>
</evidence>
<feature type="domain" description="Major facilitator superfamily (MFS) profile" evidence="10">
    <location>
        <begin position="61"/>
        <end position="565"/>
    </location>
</feature>
<feature type="transmembrane region" description="Helical" evidence="9">
    <location>
        <begin position="392"/>
        <end position="413"/>
    </location>
</feature>
<evidence type="ECO:0000256" key="5">
    <source>
        <dbReference type="ARBA" id="ARBA00022989"/>
    </source>
</evidence>
<feature type="transmembrane region" description="Helical" evidence="9">
    <location>
        <begin position="467"/>
        <end position="486"/>
    </location>
</feature>
<accession>A0ABR1GRM1</accession>
<feature type="transmembrane region" description="Helical" evidence="9">
    <location>
        <begin position="425"/>
        <end position="446"/>
    </location>
</feature>
<feature type="transmembrane region" description="Helical" evidence="9">
    <location>
        <begin position="257"/>
        <end position="283"/>
    </location>
</feature>
<dbReference type="InterPro" id="IPR036259">
    <property type="entry name" value="MFS_trans_sf"/>
</dbReference>
<dbReference type="PANTHER" id="PTHR23501">
    <property type="entry name" value="MAJOR FACILITATOR SUPERFAMILY"/>
    <property type="match status" value="1"/>
</dbReference>
<feature type="transmembrane region" description="Helical" evidence="9">
    <location>
        <begin position="542"/>
        <end position="560"/>
    </location>
</feature>
<gene>
    <name evidence="11" type="ORF">QQX98_009798</name>
</gene>
<feature type="transmembrane region" description="Helical" evidence="9">
    <location>
        <begin position="184"/>
        <end position="203"/>
    </location>
</feature>
<evidence type="ECO:0000256" key="2">
    <source>
        <dbReference type="ARBA" id="ARBA00007520"/>
    </source>
</evidence>
<dbReference type="PANTHER" id="PTHR23501:SF12">
    <property type="entry name" value="MAJOR FACILITATOR SUPERFAMILY (MFS) PROFILE DOMAIN-CONTAINING PROTEIN-RELATED"/>
    <property type="match status" value="1"/>
</dbReference>
<name>A0ABR1GRM1_9HYPO</name>
<feature type="compositionally biased region" description="Basic and acidic residues" evidence="8">
    <location>
        <begin position="15"/>
        <end position="48"/>
    </location>
</feature>
<keyword evidence="6 9" id="KW-0472">Membrane</keyword>
<proteinExistence type="inferred from homology"/>
<dbReference type="InterPro" id="IPR020846">
    <property type="entry name" value="MFS_dom"/>
</dbReference>
<feature type="transmembrane region" description="Helical" evidence="9">
    <location>
        <begin position="151"/>
        <end position="172"/>
    </location>
</feature>
<dbReference type="PROSITE" id="PS50850">
    <property type="entry name" value="MFS"/>
    <property type="match status" value="1"/>
</dbReference>
<comment type="caution">
    <text evidence="11">The sequence shown here is derived from an EMBL/GenBank/DDBJ whole genome shotgun (WGS) entry which is preliminary data.</text>
</comment>
<evidence type="ECO:0000256" key="9">
    <source>
        <dbReference type="SAM" id="Phobius"/>
    </source>
</evidence>
<evidence type="ECO:0000256" key="7">
    <source>
        <dbReference type="ARBA" id="ARBA00023180"/>
    </source>
</evidence>
<feature type="region of interest" description="Disordered" evidence="8">
    <location>
        <begin position="1"/>
        <end position="48"/>
    </location>
</feature>
<evidence type="ECO:0000256" key="8">
    <source>
        <dbReference type="SAM" id="MobiDB-lite"/>
    </source>
</evidence>
<organism evidence="11 12">
    <name type="scientific">Neonectria punicea</name>
    <dbReference type="NCBI Taxonomy" id="979145"/>
    <lineage>
        <taxon>Eukaryota</taxon>
        <taxon>Fungi</taxon>
        <taxon>Dikarya</taxon>
        <taxon>Ascomycota</taxon>
        <taxon>Pezizomycotina</taxon>
        <taxon>Sordariomycetes</taxon>
        <taxon>Hypocreomycetidae</taxon>
        <taxon>Hypocreales</taxon>
        <taxon>Nectriaceae</taxon>
        <taxon>Neonectria</taxon>
    </lineage>
</organism>
<comment type="similarity">
    <text evidence="2">Belongs to the major facilitator superfamily. TCR/Tet family.</text>
</comment>